<keyword evidence="1 6" id="KW-0963">Cytoplasm</keyword>
<comment type="subunit">
    <text evidence="6">Homotetramer. Forms an RuvA(8)-RuvB(12)-Holliday junction (HJ) complex. HJ DNA is sandwiched between 2 RuvA tetramers; dsDNA enters through RuvA and exits via RuvB. An RuvB hexamer assembles on each DNA strand where it exits the tetramer. Each RuvB hexamer is contacted by two RuvA subunits (via domain III) on 2 adjacent RuvB subunits; this complex drives branch migration. In the full resolvosome a probable DNA-RuvA(4)-RuvB(12)-RuvC(2) complex forms which resolves the HJ.</text>
</comment>
<dbReference type="Gene3D" id="1.10.150.20">
    <property type="entry name" value="5' to 3' exonuclease, C-terminal subdomain"/>
    <property type="match status" value="1"/>
</dbReference>
<dbReference type="InterPro" id="IPR011114">
    <property type="entry name" value="RuvA_C"/>
</dbReference>
<dbReference type="Pfam" id="PF01330">
    <property type="entry name" value="RuvA_N"/>
    <property type="match status" value="1"/>
</dbReference>
<reference evidence="8 9" key="1">
    <citation type="journal article" date="2019" name="Int. J. Syst. Evol. Microbiol.">
        <title>The Global Catalogue of Microorganisms (GCM) 10K type strain sequencing project: providing services to taxonomists for standard genome sequencing and annotation.</title>
        <authorList>
            <consortium name="The Broad Institute Genomics Platform"/>
            <consortium name="The Broad Institute Genome Sequencing Center for Infectious Disease"/>
            <person name="Wu L."/>
            <person name="Ma J."/>
        </authorList>
    </citation>
    <scope>NUCLEOTIDE SEQUENCE [LARGE SCALE GENOMIC DNA]</scope>
    <source>
        <strain evidence="8 9">JCM 6305</strain>
    </source>
</reference>
<dbReference type="EMBL" id="BAAASZ010000017">
    <property type="protein sequence ID" value="GAA2437227.1"/>
    <property type="molecule type" value="Genomic_DNA"/>
</dbReference>
<keyword evidence="4 6" id="KW-0233">DNA recombination</keyword>
<dbReference type="Gene3D" id="1.10.8.10">
    <property type="entry name" value="DNA helicase RuvA subunit, C-terminal domain"/>
    <property type="match status" value="1"/>
</dbReference>
<organism evidence="8 9">
    <name type="scientific">Streptomyces macrosporus</name>
    <dbReference type="NCBI Taxonomy" id="44032"/>
    <lineage>
        <taxon>Bacteria</taxon>
        <taxon>Bacillati</taxon>
        <taxon>Actinomycetota</taxon>
        <taxon>Actinomycetes</taxon>
        <taxon>Kitasatosporales</taxon>
        <taxon>Streptomycetaceae</taxon>
        <taxon>Streptomyces</taxon>
    </lineage>
</organism>
<protein>
    <recommendedName>
        <fullName evidence="6">Holliday junction branch migration complex subunit RuvA</fullName>
    </recommendedName>
</protein>
<sequence>MIAFVSGPVAALSPDTAVIEVGGVGMAVHCTPGTLADLRVGRHARLATSLVVREDSLTLYGFADDDERQVFELLQTASGVGPRLAQAMLAVHSPDALRAAVSTGDEKALTAVPGIGKKGAQKLLLELKDRLGEPVGTGAAPAGRGGAAAAPGWREQLHSALVGLGYAAREAEEAVEAVTPQAEAALAEGGRPPVPQLLRAALQTLNRAR</sequence>
<comment type="similarity">
    <text evidence="6">Belongs to the RuvA family.</text>
</comment>
<dbReference type="Proteomes" id="UP001501638">
    <property type="component" value="Unassembled WGS sequence"/>
</dbReference>
<evidence type="ECO:0000256" key="5">
    <source>
        <dbReference type="ARBA" id="ARBA00023204"/>
    </source>
</evidence>
<dbReference type="SMART" id="SM00278">
    <property type="entry name" value="HhH1"/>
    <property type="match status" value="2"/>
</dbReference>
<comment type="domain">
    <text evidence="6">Has three domains with a flexible linker between the domains II and III and assumes an 'L' shape. Domain III is highly mobile and contacts RuvB.</text>
</comment>
<evidence type="ECO:0000313" key="8">
    <source>
        <dbReference type="EMBL" id="GAA2437227.1"/>
    </source>
</evidence>
<dbReference type="Pfam" id="PF14520">
    <property type="entry name" value="HHH_5"/>
    <property type="match status" value="1"/>
</dbReference>
<dbReference type="HAMAP" id="MF_00031">
    <property type="entry name" value="DNA_HJ_migration_RuvA"/>
    <property type="match status" value="1"/>
</dbReference>
<comment type="caution">
    <text evidence="8">The sequence shown here is derived from an EMBL/GenBank/DDBJ whole genome shotgun (WGS) entry which is preliminary data.</text>
</comment>
<evidence type="ECO:0000256" key="1">
    <source>
        <dbReference type="ARBA" id="ARBA00022490"/>
    </source>
</evidence>
<dbReference type="SUPFAM" id="SSF50249">
    <property type="entry name" value="Nucleic acid-binding proteins"/>
    <property type="match status" value="1"/>
</dbReference>
<evidence type="ECO:0000256" key="3">
    <source>
        <dbReference type="ARBA" id="ARBA00023125"/>
    </source>
</evidence>
<evidence type="ECO:0000256" key="2">
    <source>
        <dbReference type="ARBA" id="ARBA00022763"/>
    </source>
</evidence>
<evidence type="ECO:0000256" key="6">
    <source>
        <dbReference type="HAMAP-Rule" id="MF_00031"/>
    </source>
</evidence>
<dbReference type="InterPro" id="IPR012340">
    <property type="entry name" value="NA-bd_OB-fold"/>
</dbReference>
<proteinExistence type="inferred from homology"/>
<comment type="function">
    <text evidence="6">The RuvA-RuvB-RuvC complex processes Holliday junction (HJ) DNA during genetic recombination and DNA repair, while the RuvA-RuvB complex plays an important role in the rescue of blocked DNA replication forks via replication fork reversal (RFR). RuvA specifically binds to HJ cruciform DNA, conferring on it an open structure. The RuvB hexamer acts as an ATP-dependent pump, pulling dsDNA into and through the RuvAB complex. HJ branch migration allows RuvC to scan DNA until it finds its consensus sequence, where it cleaves and resolves the cruciform DNA.</text>
</comment>
<dbReference type="SUPFAM" id="SSF46929">
    <property type="entry name" value="DNA helicase RuvA subunit, C-terminal domain"/>
    <property type="match status" value="1"/>
</dbReference>
<gene>
    <name evidence="6 8" type="primary">ruvA</name>
    <name evidence="8" type="ORF">GCM10010405_20600</name>
</gene>
<dbReference type="RefSeq" id="WP_344321864.1">
    <property type="nucleotide sequence ID" value="NZ_BAAASZ010000017.1"/>
</dbReference>
<keyword evidence="9" id="KW-1185">Reference proteome</keyword>
<feature type="domain" description="Helix-hairpin-helix DNA-binding motif class 1" evidence="7">
    <location>
        <begin position="72"/>
        <end position="91"/>
    </location>
</feature>
<dbReference type="InterPro" id="IPR013849">
    <property type="entry name" value="DNA_helicase_Holl-junc_RuvA_I"/>
</dbReference>
<keyword evidence="3 6" id="KW-0238">DNA-binding</keyword>
<dbReference type="NCBIfam" id="TIGR00084">
    <property type="entry name" value="ruvA"/>
    <property type="match status" value="1"/>
</dbReference>
<feature type="region of interest" description="Domain II" evidence="6">
    <location>
        <begin position="64"/>
        <end position="141"/>
    </location>
</feature>
<feature type="region of interest" description="Domain III" evidence="6">
    <location>
        <begin position="149"/>
        <end position="209"/>
    </location>
</feature>
<evidence type="ECO:0000259" key="7">
    <source>
        <dbReference type="SMART" id="SM00278"/>
    </source>
</evidence>
<name>A0ABN3JTB0_9ACTN</name>
<dbReference type="InterPro" id="IPR003583">
    <property type="entry name" value="Hlx-hairpin-Hlx_DNA-bd_motif"/>
</dbReference>
<dbReference type="InterPro" id="IPR000085">
    <property type="entry name" value="RuvA"/>
</dbReference>
<dbReference type="InterPro" id="IPR010994">
    <property type="entry name" value="RuvA_2-like"/>
</dbReference>
<feature type="domain" description="Helix-hairpin-helix DNA-binding motif class 1" evidence="7">
    <location>
        <begin position="107"/>
        <end position="126"/>
    </location>
</feature>
<dbReference type="SUPFAM" id="SSF47781">
    <property type="entry name" value="RuvA domain 2-like"/>
    <property type="match status" value="1"/>
</dbReference>
<accession>A0ABN3JTB0</accession>
<dbReference type="Pfam" id="PF07499">
    <property type="entry name" value="RuvA_C"/>
    <property type="match status" value="1"/>
</dbReference>
<keyword evidence="5 6" id="KW-0234">DNA repair</keyword>
<evidence type="ECO:0000313" key="9">
    <source>
        <dbReference type="Proteomes" id="UP001501638"/>
    </source>
</evidence>
<keyword evidence="2 6" id="KW-0227">DNA damage</keyword>
<evidence type="ECO:0000256" key="4">
    <source>
        <dbReference type="ARBA" id="ARBA00023172"/>
    </source>
</evidence>
<dbReference type="Gene3D" id="2.40.50.140">
    <property type="entry name" value="Nucleic acid-binding proteins"/>
    <property type="match status" value="1"/>
</dbReference>
<dbReference type="InterPro" id="IPR036267">
    <property type="entry name" value="RuvA_C_sf"/>
</dbReference>
<comment type="caution">
    <text evidence="6">Lacks conserved residue(s) required for the propagation of feature annotation.</text>
</comment>
<comment type="subcellular location">
    <subcellularLocation>
        <location evidence="6">Cytoplasm</location>
    </subcellularLocation>
</comment>